<comment type="caution">
    <text evidence="1">The sequence shown here is derived from an EMBL/GenBank/DDBJ whole genome shotgun (WGS) entry which is preliminary data.</text>
</comment>
<dbReference type="InterPro" id="IPR046126">
    <property type="entry name" value="DUF6123"/>
</dbReference>
<dbReference type="Proteomes" id="UP001237207">
    <property type="component" value="Unassembled WGS sequence"/>
</dbReference>
<accession>A0AAJ1SYE1</accession>
<organism evidence="1 2">
    <name type="scientific">Oikeobacillus pervagus</name>
    <dbReference type="NCBI Taxonomy" id="1325931"/>
    <lineage>
        <taxon>Bacteria</taxon>
        <taxon>Bacillati</taxon>
        <taxon>Bacillota</taxon>
        <taxon>Bacilli</taxon>
        <taxon>Bacillales</taxon>
        <taxon>Bacillaceae</taxon>
        <taxon>Oikeobacillus</taxon>
    </lineage>
</organism>
<gene>
    <name evidence="1" type="ORF">J2S13_000020</name>
</gene>
<dbReference type="RefSeq" id="WP_307255614.1">
    <property type="nucleotide sequence ID" value="NZ_JAUSUC010000001.1"/>
</dbReference>
<evidence type="ECO:0000313" key="2">
    <source>
        <dbReference type="Proteomes" id="UP001237207"/>
    </source>
</evidence>
<keyword evidence="2" id="KW-1185">Reference proteome</keyword>
<name>A0AAJ1SYE1_9BACI</name>
<evidence type="ECO:0000313" key="1">
    <source>
        <dbReference type="EMBL" id="MDQ0213626.1"/>
    </source>
</evidence>
<protein>
    <submittedName>
        <fullName evidence="1">Uncharacterized protein</fullName>
    </submittedName>
</protein>
<dbReference type="AlphaFoldDB" id="A0AAJ1SYE1"/>
<proteinExistence type="predicted"/>
<sequence length="91" mass="10631">MKNTDEIANYLFLLEEKGFKFTDDMIAFIYFGKKYTDASEQLVRTAIEMTLIIQREFDGSYFLSLLETLVGENIQNRKQALHLLGKMNILK</sequence>
<reference evidence="1" key="1">
    <citation type="submission" date="2023-07" db="EMBL/GenBank/DDBJ databases">
        <title>Genomic Encyclopedia of Type Strains, Phase IV (KMG-IV): sequencing the most valuable type-strain genomes for metagenomic binning, comparative biology and taxonomic classification.</title>
        <authorList>
            <person name="Goeker M."/>
        </authorList>
    </citation>
    <scope>NUCLEOTIDE SEQUENCE</scope>
    <source>
        <strain evidence="1">DSM 23947</strain>
    </source>
</reference>
<dbReference type="Pfam" id="PF19618">
    <property type="entry name" value="DUF6123"/>
    <property type="match status" value="1"/>
</dbReference>
<dbReference type="EMBL" id="JAUSUC010000001">
    <property type="protein sequence ID" value="MDQ0213626.1"/>
    <property type="molecule type" value="Genomic_DNA"/>
</dbReference>